<evidence type="ECO:0000313" key="3">
    <source>
        <dbReference type="Proteomes" id="UP000664299"/>
    </source>
</evidence>
<name>A0ABS3IQZ5_9BIFI</name>
<comment type="caution">
    <text evidence="2">The sequence shown here is derived from an EMBL/GenBank/DDBJ whole genome shotgun (WGS) entry which is preliminary data.</text>
</comment>
<dbReference type="Gene3D" id="3.40.50.880">
    <property type="match status" value="1"/>
</dbReference>
<dbReference type="PANTHER" id="PTHR43130:SF15">
    <property type="entry name" value="THIJ_PFPI FAMILY PROTEIN (AFU_ORTHOLOGUE AFUA_5G14240)"/>
    <property type="match status" value="1"/>
</dbReference>
<proteinExistence type="predicted"/>
<dbReference type="InterPro" id="IPR002818">
    <property type="entry name" value="DJ-1/PfpI"/>
</dbReference>
<dbReference type="Pfam" id="PF01965">
    <property type="entry name" value="DJ-1_PfpI"/>
    <property type="match status" value="1"/>
</dbReference>
<dbReference type="PANTHER" id="PTHR43130">
    <property type="entry name" value="ARAC-FAMILY TRANSCRIPTIONAL REGULATOR"/>
    <property type="match status" value="1"/>
</dbReference>
<evidence type="ECO:0000313" key="2">
    <source>
        <dbReference type="EMBL" id="MBO0622786.1"/>
    </source>
</evidence>
<dbReference type="SUPFAM" id="SSF52317">
    <property type="entry name" value="Class I glutamine amidotransferase-like"/>
    <property type="match status" value="1"/>
</dbReference>
<feature type="domain" description="DJ-1/PfpI" evidence="1">
    <location>
        <begin position="9"/>
        <end position="171"/>
    </location>
</feature>
<evidence type="ECO:0000259" key="1">
    <source>
        <dbReference type="Pfam" id="PF01965"/>
    </source>
</evidence>
<dbReference type="InterPro" id="IPR052158">
    <property type="entry name" value="INH-QAR"/>
</dbReference>
<keyword evidence="3" id="KW-1185">Reference proteome</keyword>
<sequence length="200" mass="21308">MFDQMGLDINIVVFDGFEPLDVFGPFEVFINTDGARVRLFSLDGPGMKVGEGGVRVETVGPEDINSQGVLLIPGGSGTRTLVGDDQWTGQLASLAARSPQVMTVCTGSALLAAAGVLDGRRATSNDLAFDWVVSTGERVDWIKDARWVVDGKFRTSSGISAGIDMALAFVEDACGSQAAEKASMQMEYIRNRDSGYDPFA</sequence>
<reference evidence="2" key="1">
    <citation type="submission" date="2021-03" db="EMBL/GenBank/DDBJ databases">
        <title>Genome sequence of Bifidobacterium asteroides strain wkB204 isolated from a honey bee gut.</title>
        <authorList>
            <person name="Motta E.V.S."/>
            <person name="Kwong W.K."/>
            <person name="Moran N.A."/>
        </authorList>
    </citation>
    <scope>NUCLEOTIDE SEQUENCE</scope>
    <source>
        <strain evidence="2">WkB204</strain>
    </source>
</reference>
<dbReference type="Proteomes" id="UP000664299">
    <property type="component" value="Unassembled WGS sequence"/>
</dbReference>
<dbReference type="EMBL" id="JAFMNU010000001">
    <property type="protein sequence ID" value="MBO0622786.1"/>
    <property type="molecule type" value="Genomic_DNA"/>
</dbReference>
<gene>
    <name evidence="2" type="ORF">J1F30_00100</name>
</gene>
<accession>A0ABS3IQZ5</accession>
<dbReference type="InterPro" id="IPR029062">
    <property type="entry name" value="Class_I_gatase-like"/>
</dbReference>
<protein>
    <submittedName>
        <fullName evidence="2">DJ-1/PfpI family protein</fullName>
    </submittedName>
</protein>
<organism evidence="2 3">
    <name type="scientific">Bifidobacterium asteroides</name>
    <dbReference type="NCBI Taxonomy" id="1684"/>
    <lineage>
        <taxon>Bacteria</taxon>
        <taxon>Bacillati</taxon>
        <taxon>Actinomycetota</taxon>
        <taxon>Actinomycetes</taxon>
        <taxon>Bifidobacteriales</taxon>
        <taxon>Bifidobacteriaceae</taxon>
        <taxon>Bifidobacterium</taxon>
    </lineage>
</organism>
<dbReference type="CDD" id="cd03139">
    <property type="entry name" value="GATase1_PfpI_2"/>
    <property type="match status" value="1"/>
</dbReference>